<dbReference type="RefSeq" id="WP_100399593.1">
    <property type="nucleotide sequence ID" value="NZ_JBHSOZ010000003.1"/>
</dbReference>
<protein>
    <recommendedName>
        <fullName evidence="4">Zincin peptidase</fullName>
    </recommendedName>
</protein>
<feature type="transmembrane region" description="Helical" evidence="1">
    <location>
        <begin position="7"/>
        <end position="25"/>
    </location>
</feature>
<evidence type="ECO:0000313" key="2">
    <source>
        <dbReference type="EMBL" id="MFC5712432.1"/>
    </source>
</evidence>
<sequence length="159" mass="18623">MFTLEDMWVFFLSLLVILPFITMVHQLGHAFFIWVFGGKSTFTIGTGKKLFNIGPMEFRRIYFWHSFCQIEKLKWDTKTAHVLILLGGTIFNILSVFVVNSMIVAGILPEHIIFYNFVYFTIYFVFFSLFPARFSEDHPSDLMAIYDLFKYGKGKDPID</sequence>
<comment type="caution">
    <text evidence="2">The sequence shown here is derived from an EMBL/GenBank/DDBJ whole genome shotgun (WGS) entry which is preliminary data.</text>
</comment>
<dbReference type="EMBL" id="JBHSOZ010000003">
    <property type="protein sequence ID" value="MFC5712432.1"/>
    <property type="molecule type" value="Genomic_DNA"/>
</dbReference>
<evidence type="ECO:0008006" key="4">
    <source>
        <dbReference type="Google" id="ProtNLM"/>
    </source>
</evidence>
<keyword evidence="1" id="KW-0812">Transmembrane</keyword>
<gene>
    <name evidence="2" type="ORF">ACFPU1_06540</name>
</gene>
<organism evidence="2 3">
    <name type="scientific">Thalassorhabdus alkalitolerans</name>
    <dbReference type="NCBI Taxonomy" id="2282697"/>
    <lineage>
        <taxon>Bacteria</taxon>
        <taxon>Bacillati</taxon>
        <taxon>Bacillota</taxon>
        <taxon>Bacilli</taxon>
        <taxon>Bacillales</taxon>
        <taxon>Bacillaceae</taxon>
        <taxon>Thalassorhabdus</taxon>
    </lineage>
</organism>
<name>A0ABW0YNX6_9BACI</name>
<proteinExistence type="predicted"/>
<keyword evidence="1" id="KW-0472">Membrane</keyword>
<evidence type="ECO:0000313" key="3">
    <source>
        <dbReference type="Proteomes" id="UP001596142"/>
    </source>
</evidence>
<evidence type="ECO:0000256" key="1">
    <source>
        <dbReference type="SAM" id="Phobius"/>
    </source>
</evidence>
<dbReference type="Proteomes" id="UP001596142">
    <property type="component" value="Unassembled WGS sequence"/>
</dbReference>
<feature type="transmembrane region" description="Helical" evidence="1">
    <location>
        <begin position="113"/>
        <end position="132"/>
    </location>
</feature>
<feature type="transmembrane region" description="Helical" evidence="1">
    <location>
        <begin position="82"/>
        <end position="107"/>
    </location>
</feature>
<keyword evidence="3" id="KW-1185">Reference proteome</keyword>
<keyword evidence="1" id="KW-1133">Transmembrane helix</keyword>
<reference evidence="3" key="1">
    <citation type="journal article" date="2019" name="Int. J. Syst. Evol. Microbiol.">
        <title>The Global Catalogue of Microorganisms (GCM) 10K type strain sequencing project: providing services to taxonomists for standard genome sequencing and annotation.</title>
        <authorList>
            <consortium name="The Broad Institute Genomics Platform"/>
            <consortium name="The Broad Institute Genome Sequencing Center for Infectious Disease"/>
            <person name="Wu L."/>
            <person name="Ma J."/>
        </authorList>
    </citation>
    <scope>NUCLEOTIDE SEQUENCE [LARGE SCALE GENOMIC DNA]</scope>
    <source>
        <strain evidence="3">CECT 7184</strain>
    </source>
</reference>
<accession>A0ABW0YNX6</accession>